<dbReference type="RefSeq" id="WP_147927064.1">
    <property type="nucleotide sequence ID" value="NZ_VKAC01000008.1"/>
</dbReference>
<name>A0A5C8ZE79_9ACTN</name>
<evidence type="ECO:0000313" key="2">
    <source>
        <dbReference type="Proteomes" id="UP000321234"/>
    </source>
</evidence>
<reference evidence="1 2" key="1">
    <citation type="submission" date="2019-07" db="EMBL/GenBank/DDBJ databases">
        <title>Quadrisphaera sp. strain DD2A genome sequencing and assembly.</title>
        <authorList>
            <person name="Kim I."/>
        </authorList>
    </citation>
    <scope>NUCLEOTIDE SEQUENCE [LARGE SCALE GENOMIC DNA]</scope>
    <source>
        <strain evidence="1 2">DD2A</strain>
    </source>
</reference>
<dbReference type="EMBL" id="VKAC01000008">
    <property type="protein sequence ID" value="TXR55488.1"/>
    <property type="molecule type" value="Genomic_DNA"/>
</dbReference>
<gene>
    <name evidence="1" type="ORF">FMM08_14340</name>
</gene>
<keyword evidence="2" id="KW-1185">Reference proteome</keyword>
<sequence length="178" mass="19390">MHASDHFTGLDATVADFWRFALGDLRSNTTRGLLAEFLVQRAVGGDGVREEWAKHDVTAADGTTIEVKSAARLQAWPQRRAAVPRFGGLRSRTWTDGVGHTDVATHHAQVYVFCLHTETDPRAYDALDLDQWQFAALSRAVVEAQGCASLAWPTGLRLAGESAHHRDLAEAVAACLQA</sequence>
<dbReference type="OrthoDB" id="9803979at2"/>
<comment type="caution">
    <text evidence="1">The sequence shown here is derived from an EMBL/GenBank/DDBJ whole genome shotgun (WGS) entry which is preliminary data.</text>
</comment>
<proteinExistence type="predicted"/>
<dbReference type="Proteomes" id="UP000321234">
    <property type="component" value="Unassembled WGS sequence"/>
</dbReference>
<evidence type="ECO:0000313" key="1">
    <source>
        <dbReference type="EMBL" id="TXR55488.1"/>
    </source>
</evidence>
<protein>
    <submittedName>
        <fullName evidence="1">Uncharacterized protein</fullName>
    </submittedName>
</protein>
<accession>A0A5C8ZE79</accession>
<organism evidence="1 2">
    <name type="scientific">Quadrisphaera setariae</name>
    <dbReference type="NCBI Taxonomy" id="2593304"/>
    <lineage>
        <taxon>Bacteria</taxon>
        <taxon>Bacillati</taxon>
        <taxon>Actinomycetota</taxon>
        <taxon>Actinomycetes</taxon>
        <taxon>Kineosporiales</taxon>
        <taxon>Kineosporiaceae</taxon>
        <taxon>Quadrisphaera</taxon>
    </lineage>
</organism>
<dbReference type="AlphaFoldDB" id="A0A5C8ZE79"/>